<dbReference type="AlphaFoldDB" id="G7YBF3"/>
<evidence type="ECO:0000313" key="3">
    <source>
        <dbReference type="Proteomes" id="UP000008909"/>
    </source>
</evidence>
<name>G7YBF3_CLOSI</name>
<proteinExistence type="predicted"/>
<evidence type="ECO:0000256" key="1">
    <source>
        <dbReference type="SAM" id="MobiDB-lite"/>
    </source>
</evidence>
<dbReference type="EMBL" id="DF143030">
    <property type="protein sequence ID" value="GAA50287.1"/>
    <property type="molecule type" value="Genomic_DNA"/>
</dbReference>
<dbReference type="Proteomes" id="UP000008909">
    <property type="component" value="Unassembled WGS sequence"/>
</dbReference>
<protein>
    <submittedName>
        <fullName evidence="2">Uncharacterized protein</fullName>
    </submittedName>
</protein>
<reference key="2">
    <citation type="submission" date="2011-10" db="EMBL/GenBank/DDBJ databases">
        <title>The genome and transcriptome sequence of Clonorchis sinensis provide insights into the carcinogenic liver fluke.</title>
        <authorList>
            <person name="Wang X."/>
            <person name="Huang Y."/>
            <person name="Chen W."/>
            <person name="Liu H."/>
            <person name="Guo L."/>
            <person name="Chen Y."/>
            <person name="Luo F."/>
            <person name="Zhou W."/>
            <person name="Sun J."/>
            <person name="Mao Q."/>
            <person name="Liang P."/>
            <person name="Zhou C."/>
            <person name="Tian Y."/>
            <person name="Men J."/>
            <person name="Lv X."/>
            <person name="Huang L."/>
            <person name="Zhou J."/>
            <person name="Hu Y."/>
            <person name="Li R."/>
            <person name="Zhang F."/>
            <person name="Lei H."/>
            <person name="Li X."/>
            <person name="Hu X."/>
            <person name="Liang C."/>
            <person name="Xu J."/>
            <person name="Wu Z."/>
            <person name="Yu X."/>
        </authorList>
    </citation>
    <scope>NUCLEOTIDE SEQUENCE</scope>
    <source>
        <strain>Henan</strain>
    </source>
</reference>
<accession>G7YBF3</accession>
<feature type="compositionally biased region" description="Polar residues" evidence="1">
    <location>
        <begin position="213"/>
        <end position="222"/>
    </location>
</feature>
<organism evidence="2 3">
    <name type="scientific">Clonorchis sinensis</name>
    <name type="common">Chinese liver fluke</name>
    <dbReference type="NCBI Taxonomy" id="79923"/>
    <lineage>
        <taxon>Eukaryota</taxon>
        <taxon>Metazoa</taxon>
        <taxon>Spiralia</taxon>
        <taxon>Lophotrochozoa</taxon>
        <taxon>Platyhelminthes</taxon>
        <taxon>Trematoda</taxon>
        <taxon>Digenea</taxon>
        <taxon>Opisthorchiida</taxon>
        <taxon>Opisthorchiata</taxon>
        <taxon>Opisthorchiidae</taxon>
        <taxon>Clonorchis</taxon>
    </lineage>
</organism>
<feature type="region of interest" description="Disordered" evidence="1">
    <location>
        <begin position="210"/>
        <end position="307"/>
    </location>
</feature>
<keyword evidence="3" id="KW-1185">Reference proteome</keyword>
<sequence length="519" mass="59615">MAREFCDENTIRNHAKVKNEDFVMKLTFVFSAHCPLRMITTSTCSKDIGLERQTNVFPLTKQSQKFMGTQCQIFNPGAIPASFHYPPEKEAEILATYYGARYKVLVFPNKIERPLTHKVIRSDNITGFVIIGNQELLDGHARCANLAYPWRVQLEAQTDKCVIRVNWAFHNELRKRLSFTGTDNAEENVHADSHRANKASQHRITLDMIINPADTSGQRSSTGGEGDLEEPDADIQALWKSEIGKTEDVTKKDVSTSEDDEEEDREDDDEVDENFGADLWMPAKRRHYQERSEERATPPKPGQRKPFILTRVWPPSLRLQNTATTGKIRFLIIGRIRRNVMGSHPSSQRTTTFHDTFTNAFGHPIHICSTCFDLRQYLVWTPCLAVIHTPWPVIHTHRDLQSGKKYLRSYIDFFGQPEETPRAPWFRRYLSCAFKDWRLLRPIVVQADGNPLNQNEPPCTLNGPENTLNPCRSQFVTIPWRIVTTITTLNYPPKMFMYGAVHEPKYGVAMTVPRLPYPV</sequence>
<reference evidence="2" key="1">
    <citation type="journal article" date="2011" name="Genome Biol.">
        <title>The draft genome of the carcinogenic human liver fluke Clonorchis sinensis.</title>
        <authorList>
            <person name="Wang X."/>
            <person name="Chen W."/>
            <person name="Huang Y."/>
            <person name="Sun J."/>
            <person name="Men J."/>
            <person name="Liu H."/>
            <person name="Luo F."/>
            <person name="Guo L."/>
            <person name="Lv X."/>
            <person name="Deng C."/>
            <person name="Zhou C."/>
            <person name="Fan Y."/>
            <person name="Li X."/>
            <person name="Huang L."/>
            <person name="Hu Y."/>
            <person name="Liang C."/>
            <person name="Hu X."/>
            <person name="Xu J."/>
            <person name="Yu X."/>
        </authorList>
    </citation>
    <scope>NUCLEOTIDE SEQUENCE [LARGE SCALE GENOMIC DNA]</scope>
    <source>
        <strain evidence="2">Henan</strain>
    </source>
</reference>
<evidence type="ECO:0000313" key="2">
    <source>
        <dbReference type="EMBL" id="GAA50287.1"/>
    </source>
</evidence>
<gene>
    <name evidence="2" type="ORF">CLF_104331</name>
</gene>
<feature type="compositionally biased region" description="Acidic residues" evidence="1">
    <location>
        <begin position="256"/>
        <end position="275"/>
    </location>
</feature>
<feature type="compositionally biased region" description="Basic and acidic residues" evidence="1">
    <location>
        <begin position="242"/>
        <end position="255"/>
    </location>
</feature>